<evidence type="ECO:0000313" key="5">
    <source>
        <dbReference type="Proteomes" id="UP000078116"/>
    </source>
</evidence>
<evidence type="ECO:0000313" key="2">
    <source>
        <dbReference type="EMBL" id="OAJ53480.1"/>
    </source>
</evidence>
<keyword evidence="4" id="KW-1185">Reference proteome</keyword>
<sequence length="74" mass="8344">MLRLRFRQFKDATEGVDATGGYRRIIVARQNQRRWCFRLAVTASMIALLAMSLGFAKVGIAVYIAAILPFAFFS</sequence>
<evidence type="ECO:0000313" key="3">
    <source>
        <dbReference type="EMBL" id="OAJ59032.1"/>
    </source>
</evidence>
<evidence type="ECO:0000313" key="4">
    <source>
        <dbReference type="Proteomes" id="UP000077961"/>
    </source>
</evidence>
<reference evidence="4 5" key="1">
    <citation type="submission" date="2016-04" db="EMBL/GenBank/DDBJ databases">
        <title>Reclassification of Paraburkholderia panaciterrae (Farh et al. 2015) Dobritsa &amp; Samadpour 2016 as a later homotypic synonym of Paraburkholderia ginsengiterrae (Farh et al. 2015) Dobritsa &amp; Samadpour 2016.</title>
        <authorList>
            <person name="Dobritsa A.P."/>
            <person name="Kutumbaka K."/>
            <person name="Samadpour M."/>
        </authorList>
    </citation>
    <scope>NUCLEOTIDE SEQUENCE [LARGE SCALE GENOMIC DNA]</scope>
    <source>
        <strain evidence="2 5">DCY85</strain>
        <strain evidence="3 4">DCY85-1</strain>
    </source>
</reference>
<keyword evidence="1" id="KW-0812">Transmembrane</keyword>
<keyword evidence="1" id="KW-0472">Membrane</keyword>
<protein>
    <submittedName>
        <fullName evidence="2">Uncharacterized protein</fullName>
    </submittedName>
</protein>
<dbReference type="Proteomes" id="UP000077961">
    <property type="component" value="Unassembled WGS sequence"/>
</dbReference>
<proteinExistence type="predicted"/>
<name>A0A1A9N0J4_9BURK</name>
<evidence type="ECO:0000256" key="1">
    <source>
        <dbReference type="SAM" id="Phobius"/>
    </source>
</evidence>
<gene>
    <name evidence="3" type="ORF">A6V36_28685</name>
    <name evidence="2" type="ORF">A6V37_08830</name>
</gene>
<dbReference type="AlphaFoldDB" id="A0A1A9N0J4"/>
<dbReference type="EMBL" id="LXKA01000360">
    <property type="protein sequence ID" value="OAJ53480.1"/>
    <property type="molecule type" value="Genomic_DNA"/>
</dbReference>
<comment type="caution">
    <text evidence="2">The sequence shown here is derived from an EMBL/GenBank/DDBJ whole genome shotgun (WGS) entry which is preliminary data.</text>
</comment>
<dbReference type="Proteomes" id="UP000078116">
    <property type="component" value="Unassembled WGS sequence"/>
</dbReference>
<accession>A0A1A9N0J4</accession>
<dbReference type="EMBL" id="LXJZ01000161">
    <property type="protein sequence ID" value="OAJ59032.1"/>
    <property type="molecule type" value="Genomic_DNA"/>
</dbReference>
<feature type="transmembrane region" description="Helical" evidence="1">
    <location>
        <begin position="39"/>
        <end position="72"/>
    </location>
</feature>
<keyword evidence="1" id="KW-1133">Transmembrane helix</keyword>
<dbReference type="OrthoDB" id="9115195at2"/>
<organism evidence="2 5">
    <name type="scientific">Paraburkholderia ginsengiterrae</name>
    <dbReference type="NCBI Taxonomy" id="1462993"/>
    <lineage>
        <taxon>Bacteria</taxon>
        <taxon>Pseudomonadati</taxon>
        <taxon>Pseudomonadota</taxon>
        <taxon>Betaproteobacteria</taxon>
        <taxon>Burkholderiales</taxon>
        <taxon>Burkholderiaceae</taxon>
        <taxon>Paraburkholderia</taxon>
    </lineage>
</organism>